<feature type="compositionally biased region" description="Basic and acidic residues" evidence="1">
    <location>
        <begin position="1"/>
        <end position="15"/>
    </location>
</feature>
<dbReference type="Proteomes" id="UP001161497">
    <property type="component" value="Chromosome"/>
</dbReference>
<dbReference type="InterPro" id="IPR002711">
    <property type="entry name" value="HNH"/>
</dbReference>
<dbReference type="CDD" id="cd00085">
    <property type="entry name" value="HNHc"/>
    <property type="match status" value="1"/>
</dbReference>
<sequence>MKGRRDKPQHEDQAAKRPKQRKSVSSLASKKLYQEADNRCPFCGVADVAVLEIHHIDEDPSNTKIENLIVVCRNCHTKITCEEISPADVHAKKVELFWLHKAAPWRDEKSLGQSVNVDAASVSGSIIANTVTFGRKRSPRMQYPVDSIGADAIKKGYTDYLIKRYFDYCKADASYLWQFAPFQPCRNSLTIQRKFKVKTFFIHVSRFEELCDYINGRVGQTNHGWYNCARSVPNYGSFEEYEAEQLRHE</sequence>
<evidence type="ECO:0000259" key="2">
    <source>
        <dbReference type="SMART" id="SM00507"/>
    </source>
</evidence>
<accession>A0ABM9IFF7</accession>
<evidence type="ECO:0000313" key="3">
    <source>
        <dbReference type="EMBL" id="CAI9086442.1"/>
    </source>
</evidence>
<keyword evidence="4" id="KW-1185">Reference proteome</keyword>
<protein>
    <submittedName>
        <fullName evidence="3">HNHc domain-containing protein</fullName>
    </submittedName>
</protein>
<dbReference type="SMART" id="SM00507">
    <property type="entry name" value="HNHc"/>
    <property type="match status" value="1"/>
</dbReference>
<dbReference type="RefSeq" id="WP_009059507.1">
    <property type="nucleotide sequence ID" value="NZ_JAHXRZ010000001.1"/>
</dbReference>
<feature type="domain" description="HNH nuclease" evidence="2">
    <location>
        <begin position="27"/>
        <end position="77"/>
    </location>
</feature>
<name>A0ABM9IFF7_9BACT</name>
<proteinExistence type="predicted"/>
<evidence type="ECO:0000313" key="4">
    <source>
        <dbReference type="Proteomes" id="UP001161497"/>
    </source>
</evidence>
<dbReference type="Pfam" id="PF01844">
    <property type="entry name" value="HNH"/>
    <property type="match status" value="1"/>
</dbReference>
<organism evidence="3 4">
    <name type="scientific">Candidatus Methylacidiphilum fumarolicum</name>
    <dbReference type="NCBI Taxonomy" id="591154"/>
    <lineage>
        <taxon>Bacteria</taxon>
        <taxon>Pseudomonadati</taxon>
        <taxon>Verrucomicrobiota</taxon>
        <taxon>Methylacidiphilae</taxon>
        <taxon>Methylacidiphilales</taxon>
        <taxon>Methylacidiphilaceae</taxon>
        <taxon>Methylacidiphilum (ex Ratnadevi et al. 2023)</taxon>
    </lineage>
</organism>
<dbReference type="EMBL" id="OX458932">
    <property type="protein sequence ID" value="CAI9086442.1"/>
    <property type="molecule type" value="Genomic_DNA"/>
</dbReference>
<gene>
    <name evidence="3" type="ORF">MFUM_2130</name>
</gene>
<evidence type="ECO:0000256" key="1">
    <source>
        <dbReference type="SAM" id="MobiDB-lite"/>
    </source>
</evidence>
<reference evidence="3" key="1">
    <citation type="submission" date="2023-03" db="EMBL/GenBank/DDBJ databases">
        <authorList>
            <person name="Cremers G."/>
            <person name="Picone N."/>
        </authorList>
    </citation>
    <scope>NUCLEOTIDE SEQUENCE</scope>
    <source>
        <strain evidence="3">Sample_alias</strain>
    </source>
</reference>
<dbReference type="InterPro" id="IPR003615">
    <property type="entry name" value="HNH_nuc"/>
</dbReference>
<dbReference type="Gene3D" id="1.10.30.50">
    <property type="match status" value="1"/>
</dbReference>
<feature type="region of interest" description="Disordered" evidence="1">
    <location>
        <begin position="1"/>
        <end position="28"/>
    </location>
</feature>